<comment type="caution">
    <text evidence="2">The sequence shown here is derived from an EMBL/GenBank/DDBJ whole genome shotgun (WGS) entry which is preliminary data.</text>
</comment>
<feature type="compositionally biased region" description="Basic residues" evidence="1">
    <location>
        <begin position="71"/>
        <end position="86"/>
    </location>
</feature>
<organism evidence="2 3">
    <name type="scientific">Trichogramma kaykai</name>
    <dbReference type="NCBI Taxonomy" id="54128"/>
    <lineage>
        <taxon>Eukaryota</taxon>
        <taxon>Metazoa</taxon>
        <taxon>Ecdysozoa</taxon>
        <taxon>Arthropoda</taxon>
        <taxon>Hexapoda</taxon>
        <taxon>Insecta</taxon>
        <taxon>Pterygota</taxon>
        <taxon>Neoptera</taxon>
        <taxon>Endopterygota</taxon>
        <taxon>Hymenoptera</taxon>
        <taxon>Apocrita</taxon>
        <taxon>Proctotrupomorpha</taxon>
        <taxon>Chalcidoidea</taxon>
        <taxon>Trichogrammatidae</taxon>
        <taxon>Trichogramma</taxon>
    </lineage>
</organism>
<feature type="compositionally biased region" description="Basic residues" evidence="1">
    <location>
        <begin position="212"/>
        <end position="235"/>
    </location>
</feature>
<keyword evidence="3" id="KW-1185">Reference proteome</keyword>
<feature type="region of interest" description="Disordered" evidence="1">
    <location>
        <begin position="172"/>
        <end position="264"/>
    </location>
</feature>
<dbReference type="Proteomes" id="UP001627154">
    <property type="component" value="Unassembled WGS sequence"/>
</dbReference>
<proteinExistence type="predicted"/>
<dbReference type="EMBL" id="JBJJXI010000046">
    <property type="protein sequence ID" value="KAL3401374.1"/>
    <property type="molecule type" value="Genomic_DNA"/>
</dbReference>
<protein>
    <recommendedName>
        <fullName evidence="4">BESS domain-containing protein</fullName>
    </recommendedName>
</protein>
<feature type="compositionally biased region" description="Basic and acidic residues" evidence="1">
    <location>
        <begin position="236"/>
        <end position="245"/>
    </location>
</feature>
<dbReference type="AlphaFoldDB" id="A0ABD2X8B7"/>
<feature type="region of interest" description="Disordered" evidence="1">
    <location>
        <begin position="15"/>
        <end position="90"/>
    </location>
</feature>
<evidence type="ECO:0000313" key="3">
    <source>
        <dbReference type="Proteomes" id="UP001627154"/>
    </source>
</evidence>
<evidence type="ECO:0000256" key="1">
    <source>
        <dbReference type="SAM" id="MobiDB-lite"/>
    </source>
</evidence>
<evidence type="ECO:0008006" key="4">
    <source>
        <dbReference type="Google" id="ProtNLM"/>
    </source>
</evidence>
<evidence type="ECO:0000313" key="2">
    <source>
        <dbReference type="EMBL" id="KAL3401374.1"/>
    </source>
</evidence>
<feature type="compositionally biased region" description="Low complexity" evidence="1">
    <location>
        <begin position="59"/>
        <end position="70"/>
    </location>
</feature>
<feature type="compositionally biased region" description="Polar residues" evidence="1">
    <location>
        <begin position="48"/>
        <end position="58"/>
    </location>
</feature>
<reference evidence="2 3" key="1">
    <citation type="journal article" date="2024" name="bioRxiv">
        <title>A reference genome for Trichogramma kaykai: A tiny desert-dwelling parasitoid wasp with competing sex-ratio distorters.</title>
        <authorList>
            <person name="Culotta J."/>
            <person name="Lindsey A.R."/>
        </authorList>
    </citation>
    <scope>NUCLEOTIDE SEQUENCE [LARGE SCALE GENOMIC DNA]</scope>
    <source>
        <strain evidence="2 3">KSX58</strain>
    </source>
</reference>
<name>A0ABD2X8B7_9HYME</name>
<gene>
    <name evidence="2" type="ORF">TKK_005503</name>
</gene>
<accession>A0ABD2X8B7</accession>
<sequence>MPTETRTVDFFIRSARMPRQPLSNRSKHEKLSNRFRCCPPSKQQQQQSRTASTDSDAYSSGVTSETTSTKSKPKTYRVKPRSVMHHHASEPLPPHARKCCYGPGAGQDSEDPCCCTRCEYLWPQMYGSKCAPHSEPQIGATRSAAGTFSAPLKNHRSRRSSCFFIGNSANGGAGSAGNKDLHRATSNLDPRSRTPAAAYKRDIKTSAGSLDHHRHNQHNYHRDRRRGRRDGKRRSPRTETRADRDTEIEDEGAATSTGDEMKKRDQRTIDELLSSPETLKLLLARQLPAEHQLALEARIMQMSTMSRRIDAPSSSSSLLNKSYSRLPDLRLRAVAAHHLRLLLLRGGRGGGRGLVRGPELRRDRHRLRGHLRAAGVSVICMRAALRTLSFSFSHSGASYTGGLGSWEPRTRTRRGYKESSRAPPTLISLLAPIPAWLTRYSSPPAAQPYSSPRRRVKYSILDSQSYRDF</sequence>